<comment type="caution">
    <text evidence="1">The sequence shown here is derived from an EMBL/GenBank/DDBJ whole genome shotgun (WGS) entry which is preliminary data.</text>
</comment>
<name>A0ACC1QYL4_9HYPO</name>
<accession>A0ACC1QYL4</accession>
<organism evidence="1 2">
    <name type="scientific">Lecanicillium saksenae</name>
    <dbReference type="NCBI Taxonomy" id="468837"/>
    <lineage>
        <taxon>Eukaryota</taxon>
        <taxon>Fungi</taxon>
        <taxon>Dikarya</taxon>
        <taxon>Ascomycota</taxon>
        <taxon>Pezizomycotina</taxon>
        <taxon>Sordariomycetes</taxon>
        <taxon>Hypocreomycetidae</taxon>
        <taxon>Hypocreales</taxon>
        <taxon>Cordycipitaceae</taxon>
        <taxon>Lecanicillium</taxon>
    </lineage>
</organism>
<evidence type="ECO:0000313" key="1">
    <source>
        <dbReference type="EMBL" id="KAJ3495333.1"/>
    </source>
</evidence>
<dbReference type="Proteomes" id="UP001148737">
    <property type="component" value="Unassembled WGS sequence"/>
</dbReference>
<sequence>MAQPTPAVAASPARNPFTEEFGKYVAELLQRRNAPSVALAVIDGDDIFTQAYGYATLPNTPATADSLYYTGSCTKAFTAALIDHLIQSKNYPELAKGWDTPIASLIRDDFVLQDDWTTAHATLRDAAGHLTGFSAHDLSNLSEREGHPWGAKECVRNMRNLPVVNEPRQQLHYSNHMYVVLAHVAETLTGKWLGDLLQENIWGPLGMNATFMDEKDAQAAPERLATSLFWDEEKKIYQELPLAPARVVGGAGGMISSVADHAKWVKCLLHQDAPFNEATHKQIRTPLSIYDADDKSVRHYTLGWCRSSMANKTMYDHMGSTGTFGAGVFWIPEAKYGVVAFSNSFNSAISVTNILAKHLIQDKLNMAGDESVDPSNRKYTHRFNEASKAGKEKANSIVDILYPDKPLKQIMPPSASISKLAGTYSHPGYGTFEFVEAEHLEKAGVKVLESRRPDCFFAYRMQLEHVSGDFWVARVTWLHTGTPDRCDTARFQFGVDGTPTGIEISLQGAGENEGTIVLGRI</sequence>
<dbReference type="EMBL" id="JANAKD010000292">
    <property type="protein sequence ID" value="KAJ3495333.1"/>
    <property type="molecule type" value="Genomic_DNA"/>
</dbReference>
<proteinExistence type="predicted"/>
<keyword evidence="2" id="KW-1185">Reference proteome</keyword>
<protein>
    <submittedName>
        <fullName evidence="1">Uncharacterized protein</fullName>
    </submittedName>
</protein>
<reference evidence="1" key="1">
    <citation type="submission" date="2022-07" db="EMBL/GenBank/DDBJ databases">
        <title>Genome Sequence of Lecanicillium saksenae.</title>
        <authorList>
            <person name="Buettner E."/>
        </authorList>
    </citation>
    <scope>NUCLEOTIDE SEQUENCE</scope>
    <source>
        <strain evidence="1">VT-O1</strain>
    </source>
</reference>
<gene>
    <name evidence="1" type="ORF">NLG97_g3469</name>
</gene>
<evidence type="ECO:0000313" key="2">
    <source>
        <dbReference type="Proteomes" id="UP001148737"/>
    </source>
</evidence>